<dbReference type="Gene3D" id="3.90.1150.10">
    <property type="entry name" value="Aspartate Aminotransferase, domain 1"/>
    <property type="match status" value="1"/>
</dbReference>
<dbReference type="InterPro" id="IPR015421">
    <property type="entry name" value="PyrdxlP-dep_Trfase_major"/>
</dbReference>
<reference evidence="1" key="1">
    <citation type="submission" date="2021-07" db="EMBL/GenBank/DDBJ databases">
        <authorList>
            <person name="Durling M."/>
        </authorList>
    </citation>
    <scope>NUCLEOTIDE SEQUENCE</scope>
</reference>
<organism evidence="1 2">
    <name type="scientific">Hymenoscyphus albidus</name>
    <dbReference type="NCBI Taxonomy" id="595503"/>
    <lineage>
        <taxon>Eukaryota</taxon>
        <taxon>Fungi</taxon>
        <taxon>Dikarya</taxon>
        <taxon>Ascomycota</taxon>
        <taxon>Pezizomycotina</taxon>
        <taxon>Leotiomycetes</taxon>
        <taxon>Helotiales</taxon>
        <taxon>Helotiaceae</taxon>
        <taxon>Hymenoscyphus</taxon>
    </lineage>
</organism>
<dbReference type="InterPro" id="IPR015422">
    <property type="entry name" value="PyrdxlP-dep_Trfase_small"/>
</dbReference>
<proteinExistence type="predicted"/>
<accession>A0A9N9Q266</accession>
<evidence type="ECO:0000313" key="1">
    <source>
        <dbReference type="EMBL" id="CAG8970651.1"/>
    </source>
</evidence>
<keyword evidence="2" id="KW-1185">Reference proteome</keyword>
<dbReference type="Proteomes" id="UP000701801">
    <property type="component" value="Unassembled WGS sequence"/>
</dbReference>
<dbReference type="Gene3D" id="3.40.640.10">
    <property type="entry name" value="Type I PLP-dependent aspartate aminotransferase-like (Major domain)"/>
    <property type="match status" value="1"/>
</dbReference>
<protein>
    <submittedName>
        <fullName evidence="1">Uncharacterized protein</fullName>
    </submittedName>
</protein>
<gene>
    <name evidence="1" type="ORF">HYALB_00003405</name>
</gene>
<name>A0A9N9Q266_9HELO</name>
<dbReference type="AlphaFoldDB" id="A0A9N9Q266"/>
<evidence type="ECO:0000313" key="2">
    <source>
        <dbReference type="Proteomes" id="UP000701801"/>
    </source>
</evidence>
<dbReference type="OrthoDB" id="2414662at2759"/>
<comment type="caution">
    <text evidence="1">The sequence shown here is derived from an EMBL/GenBank/DDBJ whole genome shotgun (WGS) entry which is preliminary data.</text>
</comment>
<dbReference type="EMBL" id="CAJVRM010000001">
    <property type="protein sequence ID" value="CAG8970651.1"/>
    <property type="molecule type" value="Genomic_DNA"/>
</dbReference>
<sequence>MDLDTIQAHNSHVQLLPSKRRAGRIAQLDHNKWYPSPNNKHNCRASLLIQDRVWSEDQLRNSAIKPVANLGTGFIEYNPPQFIIDAHKEALEHVEYNQYGPQSVRLFSKEEWDWNFK</sequence>